<dbReference type="OrthoDB" id="278135at2759"/>
<proteinExistence type="predicted"/>
<dbReference type="GeneID" id="39989179"/>
<comment type="caution">
    <text evidence="3">The sequence shown here is derived from an EMBL/GenBank/DDBJ whole genome shotgun (WGS) entry which is preliminary data.</text>
</comment>
<feature type="coiled-coil region" evidence="1">
    <location>
        <begin position="154"/>
        <end position="307"/>
    </location>
</feature>
<dbReference type="PANTHER" id="PTHR18950:SF0">
    <property type="entry name" value="PROGESTERONE IMMUNOMODULATORY BINDING FACTOR 1"/>
    <property type="match status" value="1"/>
</dbReference>
<dbReference type="PANTHER" id="PTHR18950">
    <property type="entry name" value="PROGESTERONE-INDUCED BLOCKING FACTOR 1"/>
    <property type="match status" value="1"/>
</dbReference>
<dbReference type="VEuPathDB" id="TriTrypDB:TM35_000362140"/>
<gene>
    <name evidence="3" type="ORF">TM35_000362140</name>
</gene>
<sequence length="408" mass="45766">MATPAPRQRRLSSSPATTSSLTDDATSVTDGSGGTPSVLVGLPSSSRDLLQRIERQKDEIRILQEENTRLRGREVEVSALTLRLQQQFAATQSQVDRLKSQIRMELMNPVTEEEYHAIDSLEEGKRDLLDTVRLGIYQQLGTMRASKDTAVKRATELATETARLTGENKELQQRLKELEAVVEAERQSFRRQLQEAEQRGSTVVELEGKSRDLEARLRNAYMDQEQFLTAKLTASIKTEEATRLSVRLREAEMEAERYKTSAECSEQKLDILKSEYYELKLKNSQRVMELEACLKAAEEKLKTLSDLELESELFISNLAQQSDGQISLAAPVAVTNAVSGGPSGSQTAPTSVNALNNYESWLALPRSRKLAHTLTVTKRCLQLENRVTALQHDIEFKDKQIARLQASL</sequence>
<reference evidence="3 4" key="1">
    <citation type="submission" date="2017-03" db="EMBL/GenBank/DDBJ databases">
        <title>An alternative strategy for trypanosome survival in the mammalian bloodstream revealed through genome and transcriptome analysis of the ubiquitous bovine parasite Trypanosoma (Megatrypanum) theileri.</title>
        <authorList>
            <person name="Kelly S."/>
            <person name="Ivens A."/>
            <person name="Mott A."/>
            <person name="O'Neill E."/>
            <person name="Emms D."/>
            <person name="Macleod O."/>
            <person name="Voorheis P."/>
            <person name="Matthews J."/>
            <person name="Matthews K."/>
            <person name="Carrington M."/>
        </authorList>
    </citation>
    <scope>NUCLEOTIDE SEQUENCE [LARGE SCALE GENOMIC DNA]</scope>
    <source>
        <strain evidence="3">Edinburgh</strain>
    </source>
</reference>
<feature type="region of interest" description="Disordered" evidence="2">
    <location>
        <begin position="1"/>
        <end position="42"/>
    </location>
</feature>
<name>A0A1X0NKQ6_9TRYP</name>
<dbReference type="GO" id="GO:0060271">
    <property type="term" value="P:cilium assembly"/>
    <property type="evidence" value="ECO:0007669"/>
    <property type="project" value="TreeGrafter"/>
</dbReference>
<accession>A0A1X0NKQ6</accession>
<dbReference type="Proteomes" id="UP000192257">
    <property type="component" value="Unassembled WGS sequence"/>
</dbReference>
<dbReference type="InterPro" id="IPR026205">
    <property type="entry name" value="PIBF1"/>
</dbReference>
<dbReference type="GO" id="GO:0005815">
    <property type="term" value="C:microtubule organizing center"/>
    <property type="evidence" value="ECO:0007669"/>
    <property type="project" value="TreeGrafter"/>
</dbReference>
<keyword evidence="1" id="KW-0175">Coiled coil</keyword>
<evidence type="ECO:0000256" key="1">
    <source>
        <dbReference type="SAM" id="Coils"/>
    </source>
</evidence>
<protein>
    <submittedName>
        <fullName evidence="3">Uncharacterized protein</fullName>
    </submittedName>
</protein>
<dbReference type="RefSeq" id="XP_028879420.1">
    <property type="nucleotide sequence ID" value="XM_029029399.1"/>
</dbReference>
<evidence type="ECO:0000313" key="4">
    <source>
        <dbReference type="Proteomes" id="UP000192257"/>
    </source>
</evidence>
<feature type="non-terminal residue" evidence="3">
    <location>
        <position position="408"/>
    </location>
</feature>
<organism evidence="3 4">
    <name type="scientific">Trypanosoma theileri</name>
    <dbReference type="NCBI Taxonomy" id="67003"/>
    <lineage>
        <taxon>Eukaryota</taxon>
        <taxon>Discoba</taxon>
        <taxon>Euglenozoa</taxon>
        <taxon>Kinetoplastea</taxon>
        <taxon>Metakinetoplastina</taxon>
        <taxon>Trypanosomatida</taxon>
        <taxon>Trypanosomatidae</taxon>
        <taxon>Trypanosoma</taxon>
    </lineage>
</organism>
<evidence type="ECO:0000313" key="3">
    <source>
        <dbReference type="EMBL" id="ORC85354.1"/>
    </source>
</evidence>
<dbReference type="AlphaFoldDB" id="A0A1X0NKQ6"/>
<feature type="coiled-coil region" evidence="1">
    <location>
        <begin position="46"/>
        <end position="73"/>
    </location>
</feature>
<evidence type="ECO:0000256" key="2">
    <source>
        <dbReference type="SAM" id="MobiDB-lite"/>
    </source>
</evidence>
<keyword evidence="4" id="KW-1185">Reference proteome</keyword>
<dbReference type="EMBL" id="NBCO01000036">
    <property type="protein sequence ID" value="ORC85354.1"/>
    <property type="molecule type" value="Genomic_DNA"/>
</dbReference>
<feature type="compositionally biased region" description="Low complexity" evidence="2">
    <location>
        <begin position="11"/>
        <end position="27"/>
    </location>
</feature>